<gene>
    <name evidence="6" type="ORF">SCF082_LOCUS8542</name>
</gene>
<evidence type="ECO:0000256" key="4">
    <source>
        <dbReference type="SAM" id="SignalP"/>
    </source>
</evidence>
<evidence type="ECO:0000313" key="7">
    <source>
        <dbReference type="Proteomes" id="UP001642464"/>
    </source>
</evidence>
<evidence type="ECO:0000256" key="1">
    <source>
        <dbReference type="ARBA" id="ARBA00001961"/>
    </source>
</evidence>
<dbReference type="InterPro" id="IPR006620">
    <property type="entry name" value="Pro_4_hyd_alph"/>
</dbReference>
<feature type="chain" id="PRO_5045312119" description="Prolyl 4-hydroxylase alpha subunit domain-containing protein" evidence="4">
    <location>
        <begin position="24"/>
        <end position="328"/>
    </location>
</feature>
<comment type="caution">
    <text evidence="6">The sequence shown here is derived from an EMBL/GenBank/DDBJ whole genome shotgun (WGS) entry which is preliminary data.</text>
</comment>
<evidence type="ECO:0000259" key="5">
    <source>
        <dbReference type="SMART" id="SM00702"/>
    </source>
</evidence>
<evidence type="ECO:0000256" key="2">
    <source>
        <dbReference type="ARBA" id="ARBA00022964"/>
    </source>
</evidence>
<sequence>MRRLSALLAAWTAGRCLLVPLLGDPPALSGELERIAGPSPEEDLALLRGFLSSAELHHALAAGEDPKAWAIDDRDDELGYAHEVWRMEEVMQMNHPSLFQKLIDSAWSIERRMWGNILEFVFPEIEYIDYNVQKLAKPGSIARHADNDSMVTMVALLSDQKDFQGGVNCFDGSDRPRQVPLQQGDAVFFFGDRCHHWITPVTQGRRQILQMELRNRFEEPPRRLLRGKKFPPAGVTMSVQSGFWKGIGIGPLDPGRAGMPRVVFGLRPFTLQELGMPGQLLHRALIAKENSSEDVLRIAEENMNELRLRLDPHWELDANSCATAIHKA</sequence>
<evidence type="ECO:0000313" key="6">
    <source>
        <dbReference type="EMBL" id="CAK9005301.1"/>
    </source>
</evidence>
<protein>
    <recommendedName>
        <fullName evidence="5">Prolyl 4-hydroxylase alpha subunit domain-containing protein</fullName>
    </recommendedName>
</protein>
<proteinExistence type="predicted"/>
<name>A0ABP0IRR3_9DINO</name>
<keyword evidence="7" id="KW-1185">Reference proteome</keyword>
<keyword evidence="4" id="KW-0732">Signal</keyword>
<feature type="domain" description="Prolyl 4-hydroxylase alpha subunit" evidence="5">
    <location>
        <begin position="42"/>
        <end position="214"/>
    </location>
</feature>
<feature type="signal peptide" evidence="4">
    <location>
        <begin position="1"/>
        <end position="23"/>
    </location>
</feature>
<reference evidence="6 7" key="1">
    <citation type="submission" date="2024-02" db="EMBL/GenBank/DDBJ databases">
        <authorList>
            <person name="Chen Y."/>
            <person name="Shah S."/>
            <person name="Dougan E. K."/>
            <person name="Thang M."/>
            <person name="Chan C."/>
        </authorList>
    </citation>
    <scope>NUCLEOTIDE SEQUENCE [LARGE SCALE GENOMIC DNA]</scope>
</reference>
<dbReference type="SMART" id="SM00702">
    <property type="entry name" value="P4Hc"/>
    <property type="match status" value="1"/>
</dbReference>
<evidence type="ECO:0000256" key="3">
    <source>
        <dbReference type="ARBA" id="ARBA00023002"/>
    </source>
</evidence>
<comment type="cofactor">
    <cofactor evidence="1">
        <name>L-ascorbate</name>
        <dbReference type="ChEBI" id="CHEBI:38290"/>
    </cofactor>
</comment>
<keyword evidence="3" id="KW-0560">Oxidoreductase</keyword>
<dbReference type="Gene3D" id="2.60.120.620">
    <property type="entry name" value="q2cbj1_9rhob like domain"/>
    <property type="match status" value="1"/>
</dbReference>
<accession>A0ABP0IRR3</accession>
<dbReference type="Proteomes" id="UP001642464">
    <property type="component" value="Unassembled WGS sequence"/>
</dbReference>
<dbReference type="EMBL" id="CAXAMM010004903">
    <property type="protein sequence ID" value="CAK9005301.1"/>
    <property type="molecule type" value="Genomic_DNA"/>
</dbReference>
<organism evidence="6 7">
    <name type="scientific">Durusdinium trenchii</name>
    <dbReference type="NCBI Taxonomy" id="1381693"/>
    <lineage>
        <taxon>Eukaryota</taxon>
        <taxon>Sar</taxon>
        <taxon>Alveolata</taxon>
        <taxon>Dinophyceae</taxon>
        <taxon>Suessiales</taxon>
        <taxon>Symbiodiniaceae</taxon>
        <taxon>Durusdinium</taxon>
    </lineage>
</organism>
<keyword evidence="2" id="KW-0223">Dioxygenase</keyword>